<organism evidence="1 2">
    <name type="scientific">Octadecabacter antarcticus 307</name>
    <dbReference type="NCBI Taxonomy" id="391626"/>
    <lineage>
        <taxon>Bacteria</taxon>
        <taxon>Pseudomonadati</taxon>
        <taxon>Pseudomonadota</taxon>
        <taxon>Alphaproteobacteria</taxon>
        <taxon>Rhodobacterales</taxon>
        <taxon>Roseobacteraceae</taxon>
        <taxon>Octadecabacter</taxon>
    </lineage>
</organism>
<dbReference type="KEGG" id="oat:OAN307_c00270"/>
<dbReference type="RefSeq" id="WP_015497868.1">
    <property type="nucleotide sequence ID" value="NC_020911.1"/>
</dbReference>
<evidence type="ECO:0000313" key="2">
    <source>
        <dbReference type="Proteomes" id="UP000005307"/>
    </source>
</evidence>
<reference evidence="1 2" key="1">
    <citation type="journal article" date="2013" name="PLoS ONE">
        <title>Poles Apart: Arctic and Antarctic Octadecabacter strains Share High Genome Plasticity and a New Type of Xanthorhodopsin.</title>
        <authorList>
            <person name="Vollmers J."/>
            <person name="Voget S."/>
            <person name="Dietrich S."/>
            <person name="Gollnow K."/>
            <person name="Smits M."/>
            <person name="Meyer K."/>
            <person name="Brinkhoff T."/>
            <person name="Simon M."/>
            <person name="Daniel R."/>
        </authorList>
    </citation>
    <scope>NUCLEOTIDE SEQUENCE [LARGE SCALE GENOMIC DNA]</scope>
    <source>
        <strain evidence="1 2">307</strain>
    </source>
</reference>
<dbReference type="EMBL" id="CP003740">
    <property type="protein sequence ID" value="AGI65804.1"/>
    <property type="molecule type" value="Genomic_DNA"/>
</dbReference>
<protein>
    <submittedName>
        <fullName evidence="1">Uncharacterized protein</fullName>
    </submittedName>
</protein>
<accession>M9QZI5</accession>
<evidence type="ECO:0000313" key="1">
    <source>
        <dbReference type="EMBL" id="AGI65804.1"/>
    </source>
</evidence>
<name>M9QZI5_9RHOB</name>
<dbReference type="AlphaFoldDB" id="M9QZI5"/>
<keyword evidence="2" id="KW-1185">Reference proteome</keyword>
<proteinExistence type="predicted"/>
<sequence>MCPKKTVRQPAEKFATEPNLEHAAYSVDDVSFGSLPTEAKSFVGALLDFSKQDRQLFASASPLGTWIPSTLDEIENEDDVVEVIEAVDQGKLKL</sequence>
<dbReference type="Proteomes" id="UP000005307">
    <property type="component" value="Chromosome"/>
</dbReference>
<dbReference type="HOGENOM" id="CLU_2383291_0_0_5"/>
<gene>
    <name evidence="1" type="ORF">OAN307_c00270</name>
</gene>